<sequence>MSDRYVTAALQNGKSRYSSVYFKLRRMSSKLRMGWTLQDAVVQLDSSLSPLEASGRQGPMEEEEEEEGEEKRRRREEDADPLPMVFFCAGCKRPVGDSLSWVTSDEELGCILLRSATASVSVDRERKISKRPGECGCTLETLFCSGCSMMLGNIYRCTPKHLDYKRDLFSFNVNKITLGAQHRRVPSRFIRRNCIYSLL</sequence>
<comment type="function">
    <text evidence="1">Required for recruitment of CENPA to centromeres and normal chromosome segregation during mitosis.</text>
</comment>
<dbReference type="Pfam" id="PF03226">
    <property type="entry name" value="Yippee-Mis18"/>
    <property type="match status" value="1"/>
</dbReference>
<dbReference type="GO" id="GO:0000785">
    <property type="term" value="C:chromatin"/>
    <property type="evidence" value="ECO:0007669"/>
    <property type="project" value="TreeGrafter"/>
</dbReference>
<dbReference type="Ensembl" id="ENSFTIT00000004013.1">
    <property type="protein sequence ID" value="ENSFTIP00000003845.1"/>
    <property type="gene ID" value="ENSFTIG00000002626.1"/>
</dbReference>
<evidence type="ECO:0000259" key="18">
    <source>
        <dbReference type="PROSITE" id="PS51793"/>
    </source>
</evidence>
<evidence type="ECO:0000256" key="2">
    <source>
        <dbReference type="ARBA" id="ARBA00004123"/>
    </source>
</evidence>
<keyword evidence="12" id="KW-0539">Nucleus</keyword>
<protein>
    <recommendedName>
        <fullName evidence="15">Protein Mis18-alpha</fullName>
    </recommendedName>
</protein>
<keyword evidence="13" id="KW-0131">Cell cycle</keyword>
<evidence type="ECO:0000313" key="19">
    <source>
        <dbReference type="Ensembl" id="ENSFTIP00000003845.1"/>
    </source>
</evidence>
<evidence type="ECO:0000256" key="4">
    <source>
        <dbReference type="ARBA" id="ARBA00022454"/>
    </source>
</evidence>
<accession>A0A8C4U0E0</accession>
<comment type="subcellular location">
    <subcellularLocation>
        <location evidence="3">Chromosome</location>
        <location evidence="3">Centromere</location>
    </subcellularLocation>
    <subcellularLocation>
        <location evidence="2">Nucleus</location>
    </subcellularLocation>
</comment>
<evidence type="ECO:0000256" key="1">
    <source>
        <dbReference type="ARBA" id="ARBA00003694"/>
    </source>
</evidence>
<dbReference type="GO" id="GO:0005634">
    <property type="term" value="C:nucleus"/>
    <property type="evidence" value="ECO:0007669"/>
    <property type="project" value="UniProtKB-SubCell"/>
</dbReference>
<keyword evidence="5" id="KW-1017">Isopeptide bond</keyword>
<evidence type="ECO:0000256" key="8">
    <source>
        <dbReference type="ARBA" id="ARBA00022723"/>
    </source>
</evidence>
<evidence type="ECO:0000256" key="14">
    <source>
        <dbReference type="ARBA" id="ARBA00023328"/>
    </source>
</evidence>
<evidence type="ECO:0000256" key="11">
    <source>
        <dbReference type="ARBA" id="ARBA00022843"/>
    </source>
</evidence>
<reference evidence="19" key="2">
    <citation type="submission" date="2025-09" db="UniProtKB">
        <authorList>
            <consortium name="Ensembl"/>
        </authorList>
    </citation>
    <scope>IDENTIFICATION</scope>
</reference>
<keyword evidence="8" id="KW-0479">Metal-binding</keyword>
<dbReference type="GO" id="GO:0051301">
    <property type="term" value="P:cell division"/>
    <property type="evidence" value="ECO:0007669"/>
    <property type="project" value="UniProtKB-KW"/>
</dbReference>
<dbReference type="Proteomes" id="UP000694562">
    <property type="component" value="Unplaced"/>
</dbReference>
<dbReference type="InterPro" id="IPR034752">
    <property type="entry name" value="Mis18"/>
</dbReference>
<dbReference type="AlphaFoldDB" id="A0A8C4U0E0"/>
<evidence type="ECO:0000256" key="6">
    <source>
        <dbReference type="ARBA" id="ARBA00022553"/>
    </source>
</evidence>
<dbReference type="GO" id="GO:0000775">
    <property type="term" value="C:chromosome, centromeric region"/>
    <property type="evidence" value="ECO:0007669"/>
    <property type="project" value="UniProtKB-SubCell"/>
</dbReference>
<name>A0A8C4U0E0_FALTI</name>
<keyword evidence="20" id="KW-1185">Reference proteome</keyword>
<evidence type="ECO:0000256" key="5">
    <source>
        <dbReference type="ARBA" id="ARBA00022499"/>
    </source>
</evidence>
<keyword evidence="4" id="KW-0158">Chromosome</keyword>
<organism evidence="19 20">
    <name type="scientific">Falco tinnunculus</name>
    <name type="common">Common kestrel</name>
    <dbReference type="NCBI Taxonomy" id="100819"/>
    <lineage>
        <taxon>Eukaryota</taxon>
        <taxon>Metazoa</taxon>
        <taxon>Chordata</taxon>
        <taxon>Craniata</taxon>
        <taxon>Vertebrata</taxon>
        <taxon>Euteleostomi</taxon>
        <taxon>Archelosauria</taxon>
        <taxon>Archosauria</taxon>
        <taxon>Dinosauria</taxon>
        <taxon>Saurischia</taxon>
        <taxon>Theropoda</taxon>
        <taxon>Coelurosauria</taxon>
        <taxon>Aves</taxon>
        <taxon>Neognathae</taxon>
        <taxon>Neoaves</taxon>
        <taxon>Telluraves</taxon>
        <taxon>Australaves</taxon>
        <taxon>Falconiformes</taxon>
        <taxon>Falconidae</taxon>
        <taxon>Falco</taxon>
    </lineage>
</organism>
<keyword evidence="6" id="KW-0597">Phosphoprotein</keyword>
<dbReference type="PROSITE" id="PS51793">
    <property type="entry name" value="MIS18"/>
    <property type="match status" value="1"/>
</dbReference>
<comment type="subunit">
    <text evidence="16">Homodimer, and heterodimer with OIP5/MIS18B. Identified in a complex containing MIS18A, OIP5/MIS18B, MIS18BP1, RBBP7 and RBBP4.</text>
</comment>
<reference evidence="19" key="1">
    <citation type="submission" date="2025-08" db="UniProtKB">
        <authorList>
            <consortium name="Ensembl"/>
        </authorList>
    </citation>
    <scope>IDENTIFICATION</scope>
</reference>
<dbReference type="InterPro" id="IPR004910">
    <property type="entry name" value="Yippee/Mis18/Cereblon"/>
</dbReference>
<evidence type="ECO:0000313" key="20">
    <source>
        <dbReference type="Proteomes" id="UP000694562"/>
    </source>
</evidence>
<dbReference type="GO" id="GO:0007059">
    <property type="term" value="P:chromosome segregation"/>
    <property type="evidence" value="ECO:0007669"/>
    <property type="project" value="TreeGrafter"/>
</dbReference>
<proteinExistence type="predicted"/>
<dbReference type="PANTHER" id="PTHR16431">
    <property type="entry name" value="NEUROGENIC PROTEIN MASTERMIND"/>
    <property type="match status" value="1"/>
</dbReference>
<keyword evidence="14" id="KW-0137">Centromere</keyword>
<evidence type="ECO:0000256" key="7">
    <source>
        <dbReference type="ARBA" id="ARBA00022618"/>
    </source>
</evidence>
<keyword evidence="11" id="KW-0832">Ubl conjugation</keyword>
<dbReference type="OMA" id="FEYLWRR"/>
<evidence type="ECO:0000256" key="12">
    <source>
        <dbReference type="ARBA" id="ARBA00023242"/>
    </source>
</evidence>
<dbReference type="GO" id="GO:0034080">
    <property type="term" value="P:CENP-A containing chromatin assembly"/>
    <property type="evidence" value="ECO:0007669"/>
    <property type="project" value="TreeGrafter"/>
</dbReference>
<dbReference type="GO" id="GO:0046872">
    <property type="term" value="F:metal ion binding"/>
    <property type="evidence" value="ECO:0007669"/>
    <property type="project" value="UniProtKB-KW"/>
</dbReference>
<evidence type="ECO:0000256" key="17">
    <source>
        <dbReference type="SAM" id="MobiDB-lite"/>
    </source>
</evidence>
<evidence type="ECO:0000256" key="3">
    <source>
        <dbReference type="ARBA" id="ARBA00004584"/>
    </source>
</evidence>
<evidence type="ECO:0000256" key="15">
    <source>
        <dbReference type="ARBA" id="ARBA00039650"/>
    </source>
</evidence>
<feature type="region of interest" description="Disordered" evidence="17">
    <location>
        <begin position="48"/>
        <end position="77"/>
    </location>
</feature>
<dbReference type="OrthoDB" id="74210at2759"/>
<evidence type="ECO:0000256" key="10">
    <source>
        <dbReference type="ARBA" id="ARBA00022833"/>
    </source>
</evidence>
<keyword evidence="10" id="KW-0862">Zinc</keyword>
<evidence type="ECO:0000256" key="13">
    <source>
        <dbReference type="ARBA" id="ARBA00023306"/>
    </source>
</evidence>
<evidence type="ECO:0000256" key="9">
    <source>
        <dbReference type="ARBA" id="ARBA00022776"/>
    </source>
</evidence>
<feature type="domain" description="Mis18" evidence="18">
    <location>
        <begin position="83"/>
        <end position="181"/>
    </location>
</feature>
<keyword evidence="9" id="KW-0498">Mitosis</keyword>
<evidence type="ECO:0000256" key="16">
    <source>
        <dbReference type="ARBA" id="ARBA00046705"/>
    </source>
</evidence>
<dbReference type="PANTHER" id="PTHR16431:SF2">
    <property type="entry name" value="PROTEIN MIS18-ALPHA"/>
    <property type="match status" value="1"/>
</dbReference>
<keyword evidence="7" id="KW-0132">Cell division</keyword>